<protein>
    <submittedName>
        <fullName evidence="7">Uncharacterized protein LOC109471390</fullName>
    </submittedName>
</protein>
<sequence length="613" mass="67488">MKPLRTTIILLLLVVPALRASVPCGGILSGSSGQILSPGYGEGLTNSPGEMDCEWKIIAPTGKDLQLTVGYLQLGENGLLEIFDFCPYGHRVESLSGTAEPSLTIITTANEAFLKFTASGLQPTQGFRISYRAIPTEIWSFHLQFGRQNNQGNRRQKRAIAGILRVASFVSDILFNVAGLVFGRLDSQTAEQRHQQLTENLVRLNQNVNNIQEEIRELGVMSELRHQRELAADKYAASERRIKNLVDTLHTRLRITVDGALEPGSLAQEWVQVVLSQDSEGMNQALNNMHDMVTGSTTVFDGTSIIETLDAILRQQNHPSATEKLKSISEYIIDLQLSGYVAWILALKQNADMGQADEVMKRSYSKLSEQNCFIARFFYEWPTGTYGLPKASSGCPAGFSDGQYEFRGQVNSFSWTGQLYLAGSLSNNKVQQGVCMKTTSSDSEDNWPKGSYCILKYGNCPAGFSPGVLGFPGGTQTGVVADGSAEFNSTEVEYCCREDGFASYPIRLPSRPPFYLLRRDMREGECQQVDGATVREGWVEYRGNGYRDGMTPDDHGDDNSHTLYYCFYSVPGPATDAPSTRVISAAEPIHTANVVNFGTCVIISFVPALWALL</sequence>
<keyword evidence="1" id="KW-1015">Disulfide bond</keyword>
<dbReference type="Pfam" id="PF16977">
    <property type="entry name" value="ApeC"/>
    <property type="match status" value="1"/>
</dbReference>
<dbReference type="OrthoDB" id="5954510at2759"/>
<dbReference type="InterPro" id="IPR000859">
    <property type="entry name" value="CUB_dom"/>
</dbReference>
<dbReference type="CDD" id="cd00041">
    <property type="entry name" value="CUB"/>
    <property type="match status" value="1"/>
</dbReference>
<comment type="caution">
    <text evidence="2">Lacks conserved residue(s) required for the propagation of feature annotation.</text>
</comment>
<evidence type="ECO:0000313" key="7">
    <source>
        <dbReference type="RefSeq" id="XP_019626236.1"/>
    </source>
</evidence>
<dbReference type="Pfam" id="PF00431">
    <property type="entry name" value="CUB"/>
    <property type="match status" value="1"/>
</dbReference>
<evidence type="ECO:0000256" key="4">
    <source>
        <dbReference type="SAM" id="SignalP"/>
    </source>
</evidence>
<dbReference type="Gene3D" id="2.60.120.290">
    <property type="entry name" value="Spermadhesin, CUB domain"/>
    <property type="match status" value="1"/>
</dbReference>
<reference evidence="7" key="1">
    <citation type="submission" date="2025-08" db="UniProtKB">
        <authorList>
            <consortium name="RefSeq"/>
        </authorList>
    </citation>
    <scope>IDENTIFICATION</scope>
    <source>
        <tissue evidence="7">Gonad</tissue>
    </source>
</reference>
<keyword evidence="4" id="KW-0732">Signal</keyword>
<dbReference type="PANTHER" id="PTHR19324">
    <property type="entry name" value="PERFORIN-LIKE PROTEIN 1"/>
    <property type="match status" value="1"/>
</dbReference>
<dbReference type="RefSeq" id="XP_019626236.1">
    <property type="nucleotide sequence ID" value="XM_019770677.1"/>
</dbReference>
<dbReference type="InterPro" id="IPR035914">
    <property type="entry name" value="Sperma_CUB_dom_sf"/>
</dbReference>
<keyword evidence="6" id="KW-1185">Reference proteome</keyword>
<evidence type="ECO:0000256" key="2">
    <source>
        <dbReference type="PROSITE-ProRule" id="PRU00059"/>
    </source>
</evidence>
<dbReference type="SUPFAM" id="SSF49854">
    <property type="entry name" value="Spermadhesin, CUB domain"/>
    <property type="match status" value="1"/>
</dbReference>
<keyword evidence="3" id="KW-0175">Coiled coil</keyword>
<dbReference type="AlphaFoldDB" id="A0A6P4Z991"/>
<organism evidence="6 7">
    <name type="scientific">Branchiostoma belcheri</name>
    <name type="common">Amphioxus</name>
    <dbReference type="NCBI Taxonomy" id="7741"/>
    <lineage>
        <taxon>Eukaryota</taxon>
        <taxon>Metazoa</taxon>
        <taxon>Chordata</taxon>
        <taxon>Cephalochordata</taxon>
        <taxon>Leptocardii</taxon>
        <taxon>Amphioxiformes</taxon>
        <taxon>Branchiostomatidae</taxon>
        <taxon>Branchiostoma</taxon>
    </lineage>
</organism>
<dbReference type="InterPro" id="IPR031569">
    <property type="entry name" value="ApeC"/>
</dbReference>
<proteinExistence type="predicted"/>
<feature type="chain" id="PRO_5027594960" evidence="4">
    <location>
        <begin position="21"/>
        <end position="613"/>
    </location>
</feature>
<evidence type="ECO:0000259" key="5">
    <source>
        <dbReference type="PROSITE" id="PS01180"/>
    </source>
</evidence>
<gene>
    <name evidence="7" type="primary">LOC109471390</name>
</gene>
<feature type="coiled-coil region" evidence="3">
    <location>
        <begin position="187"/>
        <end position="241"/>
    </location>
</feature>
<name>A0A6P4Z991_BRABE</name>
<dbReference type="GeneID" id="109471390"/>
<dbReference type="SMART" id="SM00042">
    <property type="entry name" value="CUB"/>
    <property type="match status" value="1"/>
</dbReference>
<feature type="signal peptide" evidence="4">
    <location>
        <begin position="1"/>
        <end position="20"/>
    </location>
</feature>
<dbReference type="Proteomes" id="UP000515135">
    <property type="component" value="Unplaced"/>
</dbReference>
<dbReference type="PANTHER" id="PTHR19324:SF33">
    <property type="entry name" value="MUCIN-5AC"/>
    <property type="match status" value="1"/>
</dbReference>
<evidence type="ECO:0000313" key="6">
    <source>
        <dbReference type="Proteomes" id="UP000515135"/>
    </source>
</evidence>
<evidence type="ECO:0000256" key="1">
    <source>
        <dbReference type="ARBA" id="ARBA00023157"/>
    </source>
</evidence>
<feature type="domain" description="CUB" evidence="5">
    <location>
        <begin position="24"/>
        <end position="134"/>
    </location>
</feature>
<evidence type="ECO:0000256" key="3">
    <source>
        <dbReference type="SAM" id="Coils"/>
    </source>
</evidence>
<dbReference type="KEGG" id="bbel:109471390"/>
<accession>A0A6P4Z991</accession>
<dbReference type="PROSITE" id="PS01180">
    <property type="entry name" value="CUB"/>
    <property type="match status" value="1"/>
</dbReference>